<evidence type="ECO:0000256" key="1">
    <source>
        <dbReference type="ARBA" id="ARBA00007227"/>
    </source>
</evidence>
<evidence type="ECO:0000259" key="2">
    <source>
        <dbReference type="Pfam" id="PF06114"/>
    </source>
</evidence>
<dbReference type="InterPro" id="IPR010982">
    <property type="entry name" value="Lambda_DNA-bd_dom_sf"/>
</dbReference>
<dbReference type="CDD" id="cd00093">
    <property type="entry name" value="HTH_XRE"/>
    <property type="match status" value="1"/>
</dbReference>
<comment type="similarity">
    <text evidence="1">Belongs to the short-chain fatty acyl-CoA assimilation regulator (ScfR) family.</text>
</comment>
<dbReference type="PANTHER" id="PTHR43236:SF2">
    <property type="entry name" value="BLL0069 PROTEIN"/>
    <property type="match status" value="1"/>
</dbReference>
<sequence>MPTRVNVAPEMLRWARERARLSIGDLAKGFPMLIQWESGSVKPTMRQLESYAQATYTPIGLFFLPSPPEETLPVPDFRTFRDERNRNPTPNLLDTIYACEQRQEWYREFAESHGYRPVSVVGSMQLATTAEAAANSLRDSLGFGLEIRSEFATWAEALRGLTDHAERQGILVMTSGIVGSNTHRKLDPREFRGFSLADPIAPLIFINGADTKAAQIFTLAHELAHISLGGSAISNQDLAHMANDNRTERWCNEVAAELLIPMASLRLEFVPSRNLTMELQRLARLYKVSTLVALRRIFDAGFLQERQFNRAFEEELERVLALMNRQSGGGNFYTTLPVRVSRRFARSVVADTLEGGTLYRDAFRLLGFKKTSTFEQLSESLGVA</sequence>
<dbReference type="InterPro" id="IPR052345">
    <property type="entry name" value="Rad_response_metalloprotease"/>
</dbReference>
<name>A0ABX0ZCG3_9ACTN</name>
<proteinExistence type="inferred from homology"/>
<evidence type="ECO:0000313" key="4">
    <source>
        <dbReference type="Proteomes" id="UP000783871"/>
    </source>
</evidence>
<organism evidence="3 4">
    <name type="scientific">Micromonospora thermarum</name>
    <dbReference type="NCBI Taxonomy" id="2720024"/>
    <lineage>
        <taxon>Bacteria</taxon>
        <taxon>Bacillati</taxon>
        <taxon>Actinomycetota</taxon>
        <taxon>Actinomycetes</taxon>
        <taxon>Micromonosporales</taxon>
        <taxon>Micromonosporaceae</taxon>
        <taxon>Micromonospora</taxon>
    </lineage>
</organism>
<evidence type="ECO:0000313" key="3">
    <source>
        <dbReference type="EMBL" id="NJP34914.1"/>
    </source>
</evidence>
<protein>
    <submittedName>
        <fullName evidence="3">ImmA/IrrE family metallo-endopeptidase</fullName>
    </submittedName>
</protein>
<dbReference type="Pfam" id="PF06114">
    <property type="entry name" value="Peptidase_M78"/>
    <property type="match status" value="1"/>
</dbReference>
<comment type="caution">
    <text evidence="3">The sequence shown here is derived from an EMBL/GenBank/DDBJ whole genome shotgun (WGS) entry which is preliminary data.</text>
</comment>
<dbReference type="Gene3D" id="1.10.10.2910">
    <property type="match status" value="1"/>
</dbReference>
<gene>
    <name evidence="3" type="ORF">HCJ94_23755</name>
</gene>
<dbReference type="RefSeq" id="WP_168003264.1">
    <property type="nucleotide sequence ID" value="NZ_JAATEO010000031.1"/>
</dbReference>
<keyword evidence="4" id="KW-1185">Reference proteome</keyword>
<dbReference type="InterPro" id="IPR001387">
    <property type="entry name" value="Cro/C1-type_HTH"/>
</dbReference>
<dbReference type="SUPFAM" id="SSF47413">
    <property type="entry name" value="lambda repressor-like DNA-binding domains"/>
    <property type="match status" value="1"/>
</dbReference>
<dbReference type="EMBL" id="JAATEO010000031">
    <property type="protein sequence ID" value="NJP34914.1"/>
    <property type="molecule type" value="Genomic_DNA"/>
</dbReference>
<reference evidence="3 4" key="1">
    <citation type="submission" date="2020-03" db="EMBL/GenBank/DDBJ databases">
        <title>WGS of actinomycetes isolated from Thailand.</title>
        <authorList>
            <person name="Thawai C."/>
        </authorList>
    </citation>
    <scope>NUCLEOTIDE SEQUENCE [LARGE SCALE GENOMIC DNA]</scope>
    <source>
        <strain evidence="3 4">HSS6-12</strain>
    </source>
</reference>
<dbReference type="PANTHER" id="PTHR43236">
    <property type="entry name" value="ANTITOXIN HIGA1"/>
    <property type="match status" value="1"/>
</dbReference>
<dbReference type="Proteomes" id="UP000783871">
    <property type="component" value="Unassembled WGS sequence"/>
</dbReference>
<accession>A0ABX0ZCG3</accession>
<feature type="domain" description="IrrE N-terminal-like" evidence="2">
    <location>
        <begin position="165"/>
        <end position="297"/>
    </location>
</feature>
<dbReference type="InterPro" id="IPR010359">
    <property type="entry name" value="IrrE_HExxH"/>
</dbReference>